<dbReference type="InterPro" id="IPR037053">
    <property type="entry name" value="Phage_tail_collar_dom_sf"/>
</dbReference>
<comment type="caution">
    <text evidence="2">The sequence shown here is derived from an EMBL/GenBank/DDBJ whole genome shotgun (WGS) entry which is preliminary data.</text>
</comment>
<dbReference type="RefSeq" id="WP_076878043.1">
    <property type="nucleotide sequence ID" value="NZ_MLCN01000018.1"/>
</dbReference>
<feature type="domain" description="Phage tail collar" evidence="1">
    <location>
        <begin position="8"/>
        <end position="64"/>
    </location>
</feature>
<name>A0A1S8CU50_9GAMM</name>
<protein>
    <submittedName>
        <fullName evidence="2">Microcystin-dependent protein</fullName>
    </submittedName>
</protein>
<accession>A0A1S8CU50</accession>
<evidence type="ECO:0000313" key="3">
    <source>
        <dbReference type="Proteomes" id="UP000192132"/>
    </source>
</evidence>
<evidence type="ECO:0000313" key="2">
    <source>
        <dbReference type="EMBL" id="ONG40042.1"/>
    </source>
</evidence>
<dbReference type="OrthoDB" id="9810174at2"/>
<dbReference type="EMBL" id="MLCN01000018">
    <property type="protein sequence ID" value="ONG40042.1"/>
    <property type="molecule type" value="Genomic_DNA"/>
</dbReference>
<dbReference type="Gene3D" id="3.90.1340.10">
    <property type="entry name" value="Phage tail collar domain"/>
    <property type="match status" value="1"/>
</dbReference>
<dbReference type="Proteomes" id="UP000192132">
    <property type="component" value="Unassembled WGS sequence"/>
</dbReference>
<reference evidence="2 3" key="1">
    <citation type="submission" date="2016-10" db="EMBL/GenBank/DDBJ databases">
        <title>Draft Genome sequence of Alkanindiges sp. strain H1.</title>
        <authorList>
            <person name="Subhash Y."/>
            <person name="Lee S."/>
        </authorList>
    </citation>
    <scope>NUCLEOTIDE SEQUENCE [LARGE SCALE GENOMIC DNA]</scope>
    <source>
        <strain evidence="2 3">H1</strain>
    </source>
</reference>
<dbReference type="Pfam" id="PF07484">
    <property type="entry name" value="Collar"/>
    <property type="match status" value="1"/>
</dbReference>
<dbReference type="STRING" id="1907941.BKE30_07735"/>
<dbReference type="AlphaFoldDB" id="A0A1S8CU50"/>
<evidence type="ECO:0000259" key="1">
    <source>
        <dbReference type="Pfam" id="PF07484"/>
    </source>
</evidence>
<sequence length="198" mass="20702">MALESFVGELSIVAFNFAPPGWLPCNGQLLSISQYSALFSLLGVTYGGNGQTTFALPNLNGRMPIGADYGQFQLGQMAGNRSTTLTAANLPAHSHSLDSQQISANASIQPQASAGNGNTANPDNAVWANVSDGLANLNSYTQDTSQLANMRPIQATIQAQLNAGNTGITGSNLPVDISNPYLALNFIICVQGIYPSRP</sequence>
<keyword evidence="3" id="KW-1185">Reference proteome</keyword>
<organism evidence="2 3">
    <name type="scientific">Alkanindiges hydrocarboniclasticus</name>
    <dbReference type="NCBI Taxonomy" id="1907941"/>
    <lineage>
        <taxon>Bacteria</taxon>
        <taxon>Pseudomonadati</taxon>
        <taxon>Pseudomonadota</taxon>
        <taxon>Gammaproteobacteria</taxon>
        <taxon>Moraxellales</taxon>
        <taxon>Moraxellaceae</taxon>
        <taxon>Alkanindiges</taxon>
    </lineage>
</organism>
<proteinExistence type="predicted"/>
<dbReference type="SUPFAM" id="SSF88874">
    <property type="entry name" value="Receptor-binding domain of short tail fibre protein gp12"/>
    <property type="match status" value="1"/>
</dbReference>
<gene>
    <name evidence="2" type="ORF">BKE30_07735</name>
</gene>
<dbReference type="InterPro" id="IPR011083">
    <property type="entry name" value="Phage_tail_collar_dom"/>
</dbReference>